<evidence type="ECO:0008006" key="5">
    <source>
        <dbReference type="Google" id="ProtNLM"/>
    </source>
</evidence>
<name>A0A8S3SMS6_MYTED</name>
<protein>
    <recommendedName>
        <fullName evidence="5">Tyr recombinase domain-containing protein</fullName>
    </recommendedName>
</protein>
<dbReference type="InterPro" id="IPR011010">
    <property type="entry name" value="DNA_brk_join_enz"/>
</dbReference>
<organism evidence="3 4">
    <name type="scientific">Mytilus edulis</name>
    <name type="common">Blue mussel</name>
    <dbReference type="NCBI Taxonomy" id="6550"/>
    <lineage>
        <taxon>Eukaryota</taxon>
        <taxon>Metazoa</taxon>
        <taxon>Spiralia</taxon>
        <taxon>Lophotrochozoa</taxon>
        <taxon>Mollusca</taxon>
        <taxon>Bivalvia</taxon>
        <taxon>Autobranchia</taxon>
        <taxon>Pteriomorphia</taxon>
        <taxon>Mytilida</taxon>
        <taxon>Mytiloidea</taxon>
        <taxon>Mytilidae</taxon>
        <taxon>Mytilinae</taxon>
        <taxon>Mytilus</taxon>
    </lineage>
</organism>
<reference evidence="3" key="1">
    <citation type="submission" date="2021-03" db="EMBL/GenBank/DDBJ databases">
        <authorList>
            <person name="Bekaert M."/>
        </authorList>
    </citation>
    <scope>NUCLEOTIDE SEQUENCE</scope>
</reference>
<evidence type="ECO:0000256" key="2">
    <source>
        <dbReference type="SAM" id="MobiDB-lite"/>
    </source>
</evidence>
<sequence length="1092" mass="123911">MASRRKRKSTSRFSPDSIESSRQENDCSSWTVKKFKEELTNIGINITSKLSKTVLQQIYFDNLKSVSEPEQLSNEDQEVSPTLPNVTSNSSNELPLLIGNLTEVVIGLRDSMNSNTNRNNSNTSLSADFSGNIQDSRRNRFQQVHTADEHVFSLYKWYGVSPSESDCGINPTLNTSTATINGVPSSSVPFLDIISPALKKQIIEGRDVNLAGLLMKDYESVEAASTLLTSSGLEINLPGKKDIRLHRTLTIKEFVCAFGKYKRVMCRVFPQRNEELDCYLANILQIESSYGEKFYEYHKLFAAKAATALRDFKVKFDWGVKDNDILTLLAPHARPEVCRLCYAIDHGTNFCPLSSQSVERSTYPRNRPSSDRVDRRAEHDGINEGFDTMIKCTDLPTLECKNNFSARSQPLSVRELINKECEKGFLSGPYKIPPFNYYRVSPLGLAVGKYSGKKRLILDLSAPHDDDDNCSINDLINDFLTIDKPDSCAERTMALMTTLFKRLNIPLAKHKVVGPCTVIEYLGIILDTEKMETRLPLDKTRSHSEFIKKFLNRQSCTKRELLQLLGHLNFAMRVIIPGRSFVSYLISLSTTVKDLKDKIYLTDECRTDLRFWYSFLVNWNGINMFYDSDYTSVRDIELYTDAASTIGYGGYFKGKWFCSPWPDDLNSPCEKKFSMAFLELYPIVVAAILWGHSWTTKRILFRCDNEATVHIVNKGRSRCLLIMKLMRTLTLYASRAVQDTCTFSGQSTSQVPASLTSNVALKSTVSDLWRHVLSTRTSQTYKVGYRAYTAFLANNGVVWLGKPMPPISEDILIYFVAHCYKNLRLLHTTIKLYLCGIRFYYIQSNCDHPFDYTNESTLLRLNMIMRAVKRIQGEHNSKPRLPITFQVLGRICNSLRAGVFSTFTDCMLETACTVAFFGFLRCGEFTVSKHFDSTVNLSVTDVEILDSYAILHLKTSKTDPFRKGVSIQLHKSDHTICPFSAVQKYIAIRKGREASFGFSDPLFVKENGNALDRDFFIRSLRHVLDICGYNSSLYNGHSFRIGASTSAGSVNIQDHLIKTLGRWTSDSYCRYIRISNDTIRKAQKSLTLSKNT</sequence>
<feature type="region of interest" description="Disordered" evidence="2">
    <location>
        <begin position="69"/>
        <end position="88"/>
    </location>
</feature>
<feature type="compositionally biased region" description="Polar residues" evidence="2">
    <location>
        <begin position="79"/>
        <end position="88"/>
    </location>
</feature>
<dbReference type="PANTHER" id="PTHR34605:SF3">
    <property type="entry name" value="P CELL-TYPE AGGLUTINATION PROTEIN MAP4-LIKE-RELATED"/>
    <property type="match status" value="1"/>
</dbReference>
<evidence type="ECO:0000256" key="1">
    <source>
        <dbReference type="ARBA" id="ARBA00023172"/>
    </source>
</evidence>
<dbReference type="SUPFAM" id="SSF56349">
    <property type="entry name" value="DNA breaking-rejoining enzymes"/>
    <property type="match status" value="1"/>
</dbReference>
<comment type="caution">
    <text evidence="3">The sequence shown here is derived from an EMBL/GenBank/DDBJ whole genome shotgun (WGS) entry which is preliminary data.</text>
</comment>
<dbReference type="Gene3D" id="1.10.443.10">
    <property type="entry name" value="Intergrase catalytic core"/>
    <property type="match status" value="1"/>
</dbReference>
<accession>A0A8S3SMS6</accession>
<dbReference type="OrthoDB" id="3067625at2759"/>
<dbReference type="SUPFAM" id="SSF47823">
    <property type="entry name" value="lambda integrase-like, N-terminal domain"/>
    <property type="match status" value="1"/>
</dbReference>
<evidence type="ECO:0000313" key="3">
    <source>
        <dbReference type="EMBL" id="CAG2222143.1"/>
    </source>
</evidence>
<proteinExistence type="predicted"/>
<dbReference type="PANTHER" id="PTHR34605">
    <property type="entry name" value="PHAGE_INTEGRASE DOMAIN-CONTAINING PROTEIN"/>
    <property type="match status" value="1"/>
</dbReference>
<dbReference type="GO" id="GO:0015074">
    <property type="term" value="P:DNA integration"/>
    <property type="evidence" value="ECO:0007669"/>
    <property type="project" value="InterPro"/>
</dbReference>
<keyword evidence="4" id="KW-1185">Reference proteome</keyword>
<evidence type="ECO:0000313" key="4">
    <source>
        <dbReference type="Proteomes" id="UP000683360"/>
    </source>
</evidence>
<dbReference type="SUPFAM" id="SSF56672">
    <property type="entry name" value="DNA/RNA polymerases"/>
    <property type="match status" value="1"/>
</dbReference>
<feature type="region of interest" description="Disordered" evidence="2">
    <location>
        <begin position="1"/>
        <end position="22"/>
    </location>
</feature>
<dbReference type="InterPro" id="IPR043502">
    <property type="entry name" value="DNA/RNA_pol_sf"/>
</dbReference>
<dbReference type="GO" id="GO:0003677">
    <property type="term" value="F:DNA binding"/>
    <property type="evidence" value="ECO:0007669"/>
    <property type="project" value="InterPro"/>
</dbReference>
<dbReference type="AlphaFoldDB" id="A0A8S3SMS6"/>
<dbReference type="CDD" id="cd09275">
    <property type="entry name" value="RNase_HI_RT_DIRS1"/>
    <property type="match status" value="1"/>
</dbReference>
<gene>
    <name evidence="3" type="ORF">MEDL_35514</name>
</gene>
<dbReference type="InterPro" id="IPR052925">
    <property type="entry name" value="Phage_Integrase-like_Recomb"/>
</dbReference>
<dbReference type="EMBL" id="CAJPWZ010001727">
    <property type="protein sequence ID" value="CAG2222143.1"/>
    <property type="molecule type" value="Genomic_DNA"/>
</dbReference>
<keyword evidence="1" id="KW-0233">DNA recombination</keyword>
<feature type="compositionally biased region" description="Basic residues" evidence="2">
    <location>
        <begin position="1"/>
        <end position="10"/>
    </location>
</feature>
<dbReference type="InterPro" id="IPR013762">
    <property type="entry name" value="Integrase-like_cat_sf"/>
</dbReference>
<dbReference type="GO" id="GO:0006310">
    <property type="term" value="P:DNA recombination"/>
    <property type="evidence" value="ECO:0007669"/>
    <property type="project" value="UniProtKB-KW"/>
</dbReference>
<dbReference type="Proteomes" id="UP000683360">
    <property type="component" value="Unassembled WGS sequence"/>
</dbReference>